<name>A0A6B1F6V5_9SYNE</name>
<dbReference type="InterPro" id="IPR016155">
    <property type="entry name" value="Mopterin_synth/thiamin_S_b"/>
</dbReference>
<dbReference type="InterPro" id="IPR003749">
    <property type="entry name" value="ThiS/MoaD-like"/>
</dbReference>
<dbReference type="NCBIfam" id="TIGR01682">
    <property type="entry name" value="moaD"/>
    <property type="match status" value="1"/>
</dbReference>
<dbReference type="EMBL" id="VYDO01000013">
    <property type="protein sequence ID" value="MYG37485.1"/>
    <property type="molecule type" value="Genomic_DNA"/>
</dbReference>
<accession>A0A6B1F6V5</accession>
<protein>
    <submittedName>
        <fullName evidence="1">Molybdopterin converting factor subunit 1</fullName>
    </submittedName>
</protein>
<dbReference type="Gene3D" id="3.10.20.30">
    <property type="match status" value="1"/>
</dbReference>
<dbReference type="AlphaFoldDB" id="A0A6B1F6V5"/>
<dbReference type="Pfam" id="PF02597">
    <property type="entry name" value="ThiS"/>
    <property type="match status" value="1"/>
</dbReference>
<dbReference type="SUPFAM" id="SSF54285">
    <property type="entry name" value="MoaD/ThiS"/>
    <property type="match status" value="1"/>
</dbReference>
<comment type="caution">
    <text evidence="1">The sequence shown here is derived from an EMBL/GenBank/DDBJ whole genome shotgun (WGS) entry which is preliminary data.</text>
</comment>
<dbReference type="InterPro" id="IPR012675">
    <property type="entry name" value="Beta-grasp_dom_sf"/>
</dbReference>
<reference evidence="1" key="1">
    <citation type="submission" date="2019-09" db="EMBL/GenBank/DDBJ databases">
        <title>Characterisation of the sponge microbiome using genome-centric metagenomics.</title>
        <authorList>
            <person name="Engelberts J.P."/>
            <person name="Robbins S.J."/>
            <person name="De Goeij J.M."/>
            <person name="Aranda M."/>
            <person name="Bell S.C."/>
            <person name="Webster N.S."/>
        </authorList>
    </citation>
    <scope>NUCLEOTIDE SEQUENCE</scope>
    <source>
        <strain evidence="1">SB0676_bin_10</strain>
    </source>
</reference>
<evidence type="ECO:0000313" key="1">
    <source>
        <dbReference type="EMBL" id="MYG37485.1"/>
    </source>
</evidence>
<sequence length="78" mass="8712">MTGATVRVLLFGRLREDQGWRERLVELPRPVTTVAQLQQVLDLHCPGLRWAVNQDFATPDHPLQPGDELAFLPPITGG</sequence>
<organism evidence="1">
    <name type="scientific">Synechococcus sp. SB0676_bin_10</name>
    <dbReference type="NCBI Taxonomy" id="2604869"/>
    <lineage>
        <taxon>Bacteria</taxon>
        <taxon>Bacillati</taxon>
        <taxon>Cyanobacteriota</taxon>
        <taxon>Cyanophyceae</taxon>
        <taxon>Synechococcales</taxon>
        <taxon>Synechococcaceae</taxon>
        <taxon>Synechococcus</taxon>
    </lineage>
</organism>
<proteinExistence type="predicted"/>
<dbReference type="CDD" id="cd00754">
    <property type="entry name" value="Ubl_MoaD"/>
    <property type="match status" value="1"/>
</dbReference>
<gene>
    <name evidence="1" type="primary">moaD</name>
    <name evidence="1" type="ORF">F4162_00295</name>
</gene>